<evidence type="ECO:0000313" key="1">
    <source>
        <dbReference type="EMBL" id="RFS25105.1"/>
    </source>
</evidence>
<name>A0A3E1YEZ7_9BACT</name>
<reference evidence="1 2" key="1">
    <citation type="submission" date="2018-07" db="EMBL/GenBank/DDBJ databases">
        <title>Chitinophaga K2CV101002-2 sp. nov., isolated from a monsoon evergreen broad-leaved forest soil.</title>
        <authorList>
            <person name="Lv Y."/>
        </authorList>
    </citation>
    <scope>NUCLEOTIDE SEQUENCE [LARGE SCALE GENOMIC DNA]</scope>
    <source>
        <strain evidence="1 2">GDMCC 1.1288</strain>
    </source>
</reference>
<dbReference type="RefSeq" id="WP_116975099.1">
    <property type="nucleotide sequence ID" value="NZ_QPMM01000002.1"/>
</dbReference>
<gene>
    <name evidence="1" type="ORF">DVR12_07940</name>
</gene>
<dbReference type="AlphaFoldDB" id="A0A3E1YEZ7"/>
<keyword evidence="2" id="KW-1185">Reference proteome</keyword>
<comment type="caution">
    <text evidence="1">The sequence shown here is derived from an EMBL/GenBank/DDBJ whole genome shotgun (WGS) entry which is preliminary data.</text>
</comment>
<dbReference type="Proteomes" id="UP000260644">
    <property type="component" value="Unassembled WGS sequence"/>
</dbReference>
<accession>A0A3E1YEZ7</accession>
<proteinExistence type="predicted"/>
<organism evidence="1 2">
    <name type="scientific">Chitinophaga silvatica</name>
    <dbReference type="NCBI Taxonomy" id="2282649"/>
    <lineage>
        <taxon>Bacteria</taxon>
        <taxon>Pseudomonadati</taxon>
        <taxon>Bacteroidota</taxon>
        <taxon>Chitinophagia</taxon>
        <taxon>Chitinophagales</taxon>
        <taxon>Chitinophagaceae</taxon>
        <taxon>Chitinophaga</taxon>
    </lineage>
</organism>
<dbReference type="EMBL" id="QPMM01000002">
    <property type="protein sequence ID" value="RFS25105.1"/>
    <property type="molecule type" value="Genomic_DNA"/>
</dbReference>
<protein>
    <submittedName>
        <fullName evidence="1">Uncharacterized protein</fullName>
    </submittedName>
</protein>
<evidence type="ECO:0000313" key="2">
    <source>
        <dbReference type="Proteomes" id="UP000260644"/>
    </source>
</evidence>
<sequence length="174" mass="20103">MQKIIFILLVILVTNSYNCNSVNAHFTMQTRSERLIEYQVDKCVYDLLLSIVLSNNQFYSPSKYYYSFEFHIDKERRELYIAPEMWNNARTLAYNGVICIKGNMFLCKGNYAEDPLFKKTKNTINVTLKLSKNEVGLLQNFNEPSLEGTMNICEGIPLDISVYTKGKISGYSTK</sequence>
<dbReference type="OrthoDB" id="679276at2"/>